<keyword evidence="1" id="KW-0472">Membrane</keyword>
<organism evidence="2 3">
    <name type="scientific">Streptomyces parvus</name>
    <dbReference type="NCBI Taxonomy" id="66428"/>
    <lineage>
        <taxon>Bacteria</taxon>
        <taxon>Bacillati</taxon>
        <taxon>Actinomycetota</taxon>
        <taxon>Actinomycetes</taxon>
        <taxon>Kitasatosporales</taxon>
        <taxon>Streptomycetaceae</taxon>
        <taxon>Streptomyces</taxon>
    </lineage>
</organism>
<evidence type="ECO:0008006" key="4">
    <source>
        <dbReference type="Google" id="ProtNLM"/>
    </source>
</evidence>
<accession>A0A5D4JJN3</accession>
<keyword evidence="3" id="KW-1185">Reference proteome</keyword>
<evidence type="ECO:0000313" key="2">
    <source>
        <dbReference type="EMBL" id="TYR63803.1"/>
    </source>
</evidence>
<name>A0A5D4JJN3_9ACTN</name>
<dbReference type="AlphaFoldDB" id="A0A5D4JJN3"/>
<proteinExistence type="predicted"/>
<reference evidence="2 3" key="1">
    <citation type="submission" date="2019-08" db="EMBL/GenBank/DDBJ databases">
        <title>Draft genome for granaticin producer strain Streptomyces parvus C05.</title>
        <authorList>
            <person name="Gonzalez-Pimentel J.L."/>
        </authorList>
    </citation>
    <scope>NUCLEOTIDE SEQUENCE [LARGE SCALE GENOMIC DNA]</scope>
    <source>
        <strain evidence="2 3">C05</strain>
    </source>
</reference>
<feature type="transmembrane region" description="Helical" evidence="1">
    <location>
        <begin position="21"/>
        <end position="39"/>
    </location>
</feature>
<evidence type="ECO:0000256" key="1">
    <source>
        <dbReference type="SAM" id="Phobius"/>
    </source>
</evidence>
<dbReference type="EMBL" id="VSZQ01000069">
    <property type="protein sequence ID" value="TYR63803.1"/>
    <property type="molecule type" value="Genomic_DNA"/>
</dbReference>
<gene>
    <name evidence="2" type="ORF">FY004_14910</name>
</gene>
<dbReference type="Proteomes" id="UP000323242">
    <property type="component" value="Unassembled WGS sequence"/>
</dbReference>
<evidence type="ECO:0000313" key="3">
    <source>
        <dbReference type="Proteomes" id="UP000323242"/>
    </source>
</evidence>
<dbReference type="RefSeq" id="WP_148902821.1">
    <property type="nucleotide sequence ID" value="NZ_VSZQ01000069.1"/>
</dbReference>
<feature type="transmembrane region" description="Helical" evidence="1">
    <location>
        <begin position="174"/>
        <end position="195"/>
    </location>
</feature>
<comment type="caution">
    <text evidence="2">The sequence shown here is derived from an EMBL/GenBank/DDBJ whole genome shotgun (WGS) entry which is preliminary data.</text>
</comment>
<sequence length="198" mass="20738">MAQPQKPPAVDTVLGRRRTHLGTALIVGLLALPFVGLAVSTSAGLHPGVPLVVTGPAALVGFVLISEMPTGRNRGQTSGSLLTARTATGLRTVDLAQIERVRLLTSFSRGGVSDRVVLVRDSHGVLLGLREQTDVRRVRRALDQRARNGVPPRVSGAAAAYLGMTPDGTARHTVLSWLATVLGICCYLSAVAVLARAV</sequence>
<protein>
    <recommendedName>
        <fullName evidence="4">PH domain-containing protein</fullName>
    </recommendedName>
</protein>
<feature type="transmembrane region" description="Helical" evidence="1">
    <location>
        <begin position="45"/>
        <end position="65"/>
    </location>
</feature>
<keyword evidence="1" id="KW-0812">Transmembrane</keyword>
<keyword evidence="1" id="KW-1133">Transmembrane helix</keyword>